<name>A0ABR3SP37_9PEZI</name>
<gene>
    <name evidence="1" type="ORF">SLS56_007052</name>
</gene>
<evidence type="ECO:0000313" key="1">
    <source>
        <dbReference type="EMBL" id="KAL1625994.1"/>
    </source>
</evidence>
<organism evidence="1 2">
    <name type="scientific">Neofusicoccum ribis</name>
    <dbReference type="NCBI Taxonomy" id="45134"/>
    <lineage>
        <taxon>Eukaryota</taxon>
        <taxon>Fungi</taxon>
        <taxon>Dikarya</taxon>
        <taxon>Ascomycota</taxon>
        <taxon>Pezizomycotina</taxon>
        <taxon>Dothideomycetes</taxon>
        <taxon>Dothideomycetes incertae sedis</taxon>
        <taxon>Botryosphaeriales</taxon>
        <taxon>Botryosphaeriaceae</taxon>
        <taxon>Neofusicoccum</taxon>
    </lineage>
</organism>
<keyword evidence="2" id="KW-1185">Reference proteome</keyword>
<dbReference type="Proteomes" id="UP001521116">
    <property type="component" value="Unassembled WGS sequence"/>
</dbReference>
<evidence type="ECO:0000313" key="2">
    <source>
        <dbReference type="Proteomes" id="UP001521116"/>
    </source>
</evidence>
<comment type="caution">
    <text evidence="1">The sequence shown here is derived from an EMBL/GenBank/DDBJ whole genome shotgun (WGS) entry which is preliminary data.</text>
</comment>
<sequence length="388" mass="43337">MQQLFNQYESDRKEPSIYECLSRGRLPRDWGQLARNPARSNPNVELDPYWAKLQHIYEDFEDALLKFNNLQNVVADWPDDSGDTPIWRGYTFTHLQHANFYGLPADEAPSDEAAQMAFLLRALGWRASFSSSLTSLYLDLSGDKWWGPQHFQTVWARNAASNRAPPGTLAAHARLTDAAFTHLTSLHLHVSVSRASLAAATAAVARLLSAAGNLTRLDLALPTVYPGSVTALADLDILALISRAVRWPRIRHVAFASTLTGPSLVAALTRVAASIRSLRLLDCTLLGEGDSWSRVYRALREVPFAELAALDFRDCIDGDADEEGEALPDPLEEGYRRLHFTSLMQVRPAVGHFSLVQGLLVRKGYSADLYEWILGRREVMPVLYRYSM</sequence>
<reference evidence="1 2" key="1">
    <citation type="submission" date="2024-02" db="EMBL/GenBank/DDBJ databases">
        <title>De novo assembly and annotation of 12 fungi associated with fruit tree decline syndrome in Ontario, Canada.</title>
        <authorList>
            <person name="Sulman M."/>
            <person name="Ellouze W."/>
            <person name="Ilyukhin E."/>
        </authorList>
    </citation>
    <scope>NUCLEOTIDE SEQUENCE [LARGE SCALE GENOMIC DNA]</scope>
    <source>
        <strain evidence="1 2">M1-105</strain>
    </source>
</reference>
<protein>
    <submittedName>
        <fullName evidence="1">Uncharacterized protein</fullName>
    </submittedName>
</protein>
<proteinExistence type="predicted"/>
<dbReference type="EMBL" id="JAJVDC020000087">
    <property type="protein sequence ID" value="KAL1625994.1"/>
    <property type="molecule type" value="Genomic_DNA"/>
</dbReference>
<accession>A0ABR3SP37</accession>